<dbReference type="STRING" id="1454004.AW11_03978"/>
<feature type="region of interest" description="Disordered" evidence="1">
    <location>
        <begin position="1326"/>
        <end position="1363"/>
    </location>
</feature>
<organism evidence="3 4">
    <name type="scientific">Accumulibacter regalis</name>
    <dbReference type="NCBI Taxonomy" id="522306"/>
    <lineage>
        <taxon>Bacteria</taxon>
        <taxon>Pseudomonadati</taxon>
        <taxon>Pseudomonadota</taxon>
        <taxon>Betaproteobacteria</taxon>
        <taxon>Candidatus Accumulibacter</taxon>
    </lineage>
</organism>
<dbReference type="SUPFAM" id="SSF48452">
    <property type="entry name" value="TPR-like"/>
    <property type="match status" value="1"/>
</dbReference>
<dbReference type="eggNOG" id="COG0782">
    <property type="taxonomic scope" value="Bacteria"/>
</dbReference>
<feature type="domain" description="PIN" evidence="2">
    <location>
        <begin position="982"/>
        <end position="1115"/>
    </location>
</feature>
<reference evidence="3" key="1">
    <citation type="submission" date="2014-02" db="EMBL/GenBank/DDBJ databases">
        <title>Expanding our view of genomic diversity in Candidatus Accumulibacter clades.</title>
        <authorList>
            <person name="Skennerton C.T."/>
            <person name="Barr J.J."/>
            <person name="Slater F.R."/>
            <person name="Bond P.L."/>
            <person name="Tyson G.W."/>
        </authorList>
    </citation>
    <scope>NUCLEOTIDE SEQUENCE [LARGE SCALE GENOMIC DNA]</scope>
</reference>
<dbReference type="Pfam" id="PF20698">
    <property type="entry name" value="PIN-TPR-GreABC"/>
    <property type="match status" value="1"/>
</dbReference>
<dbReference type="InterPro" id="IPR011990">
    <property type="entry name" value="TPR-like_helical_dom_sf"/>
</dbReference>
<keyword evidence="4" id="KW-1185">Reference proteome</keyword>
<protein>
    <recommendedName>
        <fullName evidence="2">PIN domain-containing protein</fullName>
    </recommendedName>
</protein>
<dbReference type="PATRIC" id="fig|1454004.3.peg.4080"/>
<name>A0A011NMZ5_ACCRE</name>
<evidence type="ECO:0000256" key="1">
    <source>
        <dbReference type="SAM" id="MobiDB-lite"/>
    </source>
</evidence>
<evidence type="ECO:0000313" key="4">
    <source>
        <dbReference type="Proteomes" id="UP000022141"/>
    </source>
</evidence>
<accession>A0A011NMZ5</accession>
<feature type="compositionally biased region" description="Polar residues" evidence="1">
    <location>
        <begin position="1339"/>
        <end position="1348"/>
    </location>
</feature>
<evidence type="ECO:0000313" key="3">
    <source>
        <dbReference type="EMBL" id="EXI84113.1"/>
    </source>
</evidence>
<sequence>MHIIPFEIQPPKNEADFERMCAQVYGVVFNDRMPKMNGRRGQVQGGVDVFVKEPGIGRVGIQCKKYTMKPVKWEDVEGEVGKADKHKTPIKKLILATTAPNDAALLKKVQELSDDREAKGLFPVEVEFWDDICNHIDRFPVLQDSYAPHAPGAAFHRQEASLNAISDIVLETNTAVRSLAGLAPARPDSVDRLISDQLDRTQALLQACRYRDALDHLAAVGKDLGPFDAHQKARWHLQKGFGLWLTCVDDRESANLFLKAFELYPDDERMAAAQVRGFMLQKKLDEARAAGESALERFPDSHQVWFALANVRLLQGEPIQMKDVPDALKKEPDTLQFVAQAELKAGNLDEAIKLSQEAAKHPAAGFFIRANAVRIAAECGSRFPVGAMAGALPVRETNALAFAVELFNPWHERLWDVQSESVGETVSHLGYALLMLHRFSAALALARDAEAHGYRSAEILRTQVTALFELDRESELLSLAAERLAEMNAASLGIVGQVAAKDGNLALLKQTLDAALGCDPVDDETTELLTALRWDALMRADQQETAVREVLEAKVEVAGGLVSACVAARVLNRAGRTLEADAIVQRAKALVTPESHDAQKLMLAELLFNVGQFAEAGALFERLVTPGRLSDLHNRLLACYVRSHNRRKAKELISRLPANWIESDKTRSLAIELGQQAADWAFLRPLVDAQLRRHPDTAGSWLFKLTVSLHSSTPAEFQNDLRNVPELLEGPIRGTTQLAGLELRYGEAERGMRRLYRMLRRNLDEPEALSAYFISIVAAPGELPLMEEKLPAVASGSCITLVDEFDQPTRFVIDPTNVGELPKREGYSEAVAPQAAALLGAVMGQQVNLPTLAFGDTKRYTVTSIQSAYRHMLRVVQERANALGGLPHLKMVHVGTTGDSEHDLAYMKAEVMRSSAISHKLFDAYATGYMTLSGFAERQGCSAVEAVLGWPTDGPPLFVGTGITAERVAALELFARPHATYVLDAATLAEFVYLEVQEALGQLPKVLVSTVTKVKLEDLLREAEEDRSVATSTEVNGELALIEHDSRYHARRIELFKAVLVALDKYCEVQPAYGELGDEGAMSRLADVLQDEEMEVLLLAKAANATVLTLDGRFRVVLEVVAKVAGVWPQALLLYCASKGLVAPMKLASATVRQFLLNRSFISLGADDLIWMVLQGGAYLQQGMRRFKVYLSSDDTDFASAVRVALEFLERIASCRIHLGALGELFEHVVEAAMRHKQCPPDFERHLVVFVESLTDSLNNCTHLCGFVNAVPTNRKQFQQQHLAVRFIRAQNRLKAPPDNRPVAVRALFCSSIPCLVEDKSSPVAESATDIQLPAQTVEPDQQTQAASPNDVPAKSGHPERHS</sequence>
<dbReference type="InterPro" id="IPR048987">
    <property type="entry name" value="PIN-TPR-GreABC"/>
</dbReference>
<proteinExistence type="predicted"/>
<dbReference type="EMBL" id="JEMY01000075">
    <property type="protein sequence ID" value="EXI84113.1"/>
    <property type="molecule type" value="Genomic_DNA"/>
</dbReference>
<evidence type="ECO:0000259" key="2">
    <source>
        <dbReference type="Pfam" id="PF20698"/>
    </source>
</evidence>
<dbReference type="Proteomes" id="UP000022141">
    <property type="component" value="Unassembled WGS sequence"/>
</dbReference>
<dbReference type="Gene3D" id="1.25.40.10">
    <property type="entry name" value="Tetratricopeptide repeat domain"/>
    <property type="match status" value="2"/>
</dbReference>
<gene>
    <name evidence="3" type="ORF">AW11_03978</name>
</gene>
<comment type="caution">
    <text evidence="3">The sequence shown here is derived from an EMBL/GenBank/DDBJ whole genome shotgun (WGS) entry which is preliminary data.</text>
</comment>